<organism evidence="2 3">
    <name type="scientific">Cohnella rhizosphaerae</name>
    <dbReference type="NCBI Taxonomy" id="1457232"/>
    <lineage>
        <taxon>Bacteria</taxon>
        <taxon>Bacillati</taxon>
        <taxon>Bacillota</taxon>
        <taxon>Bacilli</taxon>
        <taxon>Bacillales</taxon>
        <taxon>Paenibacillaceae</taxon>
        <taxon>Cohnella</taxon>
    </lineage>
</organism>
<evidence type="ECO:0000313" key="3">
    <source>
        <dbReference type="Proteomes" id="UP001153404"/>
    </source>
</evidence>
<dbReference type="RefSeq" id="WP_277536099.1">
    <property type="nucleotide sequence ID" value="NZ_JAPDIA010000008.1"/>
</dbReference>
<gene>
    <name evidence="2" type="ORF">OMP40_27580</name>
</gene>
<feature type="compositionally biased region" description="Basic residues" evidence="1">
    <location>
        <begin position="618"/>
        <end position="627"/>
    </location>
</feature>
<feature type="compositionally biased region" description="Basic and acidic residues" evidence="1">
    <location>
        <begin position="596"/>
        <end position="611"/>
    </location>
</feature>
<proteinExistence type="predicted"/>
<name>A0A9X4QWS5_9BACL</name>
<evidence type="ECO:0000256" key="1">
    <source>
        <dbReference type="SAM" id="MobiDB-lite"/>
    </source>
</evidence>
<dbReference type="AlphaFoldDB" id="A0A9X4QWS5"/>
<feature type="region of interest" description="Disordered" evidence="1">
    <location>
        <begin position="585"/>
        <end position="635"/>
    </location>
</feature>
<protein>
    <recommendedName>
        <fullName evidence="4">Peptidase C14</fullName>
    </recommendedName>
</protein>
<dbReference type="InterPro" id="IPR012334">
    <property type="entry name" value="Pectin_lyas_fold"/>
</dbReference>
<evidence type="ECO:0000313" key="2">
    <source>
        <dbReference type="EMBL" id="MDG0812667.1"/>
    </source>
</evidence>
<accession>A0A9X4QWS5</accession>
<sequence length="635" mass="69980">MNGWQRQADDVTALKRLPSGGIRAGETILVRGFAAAGDGGAKSVAWHPECELEDDGGLVHAPADGGRGRWIVAHEGVGKFSYFGVFGPETAADTALDAMLAHPSIRRIEADCDLNFTQRHRIARGFIDLNFNGFTVTTTGIEPAPPNNPFAAVFFFRGEETGDVQRVVLSETLSELEDRFEVADAAAFKVGDWWLVRGDRLSGGAERELEKLVKVTDVPDPKHVRLQYKNGWTLEAGRVLEYRRVKPIVQANVRNMKFVAKGATEASGSHPLAFEYAVECDAVGIDATGTYWPVVMRRYNTFYVTERCQLLNPAEVVVGGTGYLTQQIYCLYGHVRDCLTSNGRHLNDFTGSAYCHVENCHADGDDLGAFVTHGQFEHDLTYVGNSGLMSFANSGPTWGESAKRITVKQHVASWFLAFRKVTDLTLEDVHVYARAGVENTADTGSFWLNADGVQMKNCTAEKMVKFKQVSARSRRPSVVENCAFALTKGRRVSHEEVASELTFRGCRFTGSDGNAFAGTGGFALSGLPNRGGAGPDARPIRFAGKRLTIRGGEIRNSGFRLTGGGEVRLDVGSGATISGEQRRASVFQQKRRAGRRRDELEIRRREQHGRLPGDGALRHRRQRRRSRVLRDRIRL</sequence>
<comment type="caution">
    <text evidence="2">The sequence shown here is derived from an EMBL/GenBank/DDBJ whole genome shotgun (WGS) entry which is preliminary data.</text>
</comment>
<reference evidence="2" key="1">
    <citation type="submission" date="2022-10" db="EMBL/GenBank/DDBJ databases">
        <title>Comparative genomic analysis of Cohnella hashimotonis sp. nov., isolated from the International Space Station.</title>
        <authorList>
            <person name="Simpson A."/>
            <person name="Venkateswaran K."/>
        </authorList>
    </citation>
    <scope>NUCLEOTIDE SEQUENCE</scope>
    <source>
        <strain evidence="2">DSM 28161</strain>
    </source>
</reference>
<dbReference type="Proteomes" id="UP001153404">
    <property type="component" value="Unassembled WGS sequence"/>
</dbReference>
<dbReference type="Gene3D" id="2.160.20.10">
    <property type="entry name" value="Single-stranded right-handed beta-helix, Pectin lyase-like"/>
    <property type="match status" value="1"/>
</dbReference>
<evidence type="ECO:0008006" key="4">
    <source>
        <dbReference type="Google" id="ProtNLM"/>
    </source>
</evidence>
<dbReference type="EMBL" id="JAPDIA010000008">
    <property type="protein sequence ID" value="MDG0812667.1"/>
    <property type="molecule type" value="Genomic_DNA"/>
</dbReference>
<keyword evidence="3" id="KW-1185">Reference proteome</keyword>